<dbReference type="OrthoDB" id="3227921at2759"/>
<feature type="transmembrane region" description="Helical" evidence="1">
    <location>
        <begin position="20"/>
        <end position="39"/>
    </location>
</feature>
<keyword evidence="1" id="KW-0472">Membrane</keyword>
<name>A0A8H6X4N6_9AGAR</name>
<evidence type="ECO:0000256" key="1">
    <source>
        <dbReference type="SAM" id="Phobius"/>
    </source>
</evidence>
<keyword evidence="1" id="KW-1133">Transmembrane helix</keyword>
<dbReference type="Proteomes" id="UP000620124">
    <property type="component" value="Unassembled WGS sequence"/>
</dbReference>
<sequence>MNPLALLFYPTLRVYNLRLLLLADVMLIVLLGISVPRVASIRFAYYRAPVVAGFPCAIVVLVHHILAVFKWPVSGLAFVDLVVVVVEMGIISYSRANYQDMDLTFVSQLITLDVVALLKIIALAQIVFLAISIVLRISTILRLRTREGFLRQRLVFLGGCEPSHPPYTVTSILLNRSLARPLVRGESKIVIGIRALVISVLGVLVPAFGVYSIVMLPAQSEVYTKFIASSALMEADVVGALDGQASLYFTMWLTDEPPSWALNLTSVSPHIFQDFPTSNLTNVTLTTANSRPAQCLSHLQGFSFTGRPVQYGKIRWRVQCSVGWSEIIGMSITLTVPAGSGAGAATGLYVAPWYSDEGFVRWPDTMDLDYKTLNQAPTILLPGSARFGLLSWTARRRRGSRSAWQYEPEIIDLQTDPSVQAPGPSTAVLTLSHWARPRRFVEDVSDASVISGISNLGGLWTFVNGAFALLFGANVIYLAFGRRPLSALGVIHLFQRRALVRKWHEDFPALHTEGGTPGSQSAGIIAFIRERIVDIDDPESVESEAKLMESRGLASEVDVDEQGSPESLPLRYLRSHSGYIVDTQGSLEGRTTGG</sequence>
<gene>
    <name evidence="2" type="ORF">MVEN_02312600</name>
</gene>
<proteinExistence type="predicted"/>
<keyword evidence="1" id="KW-0812">Transmembrane</keyword>
<reference evidence="2" key="1">
    <citation type="submission" date="2020-05" db="EMBL/GenBank/DDBJ databases">
        <title>Mycena genomes resolve the evolution of fungal bioluminescence.</title>
        <authorList>
            <person name="Tsai I.J."/>
        </authorList>
    </citation>
    <scope>NUCLEOTIDE SEQUENCE</scope>
    <source>
        <strain evidence="2">CCC161011</strain>
    </source>
</reference>
<evidence type="ECO:0000313" key="2">
    <source>
        <dbReference type="EMBL" id="KAF7334070.1"/>
    </source>
</evidence>
<feature type="transmembrane region" description="Helical" evidence="1">
    <location>
        <begin position="189"/>
        <end position="214"/>
    </location>
</feature>
<organism evidence="2 3">
    <name type="scientific">Mycena venus</name>
    <dbReference type="NCBI Taxonomy" id="2733690"/>
    <lineage>
        <taxon>Eukaryota</taxon>
        <taxon>Fungi</taxon>
        <taxon>Dikarya</taxon>
        <taxon>Basidiomycota</taxon>
        <taxon>Agaricomycotina</taxon>
        <taxon>Agaricomycetes</taxon>
        <taxon>Agaricomycetidae</taxon>
        <taxon>Agaricales</taxon>
        <taxon>Marasmiineae</taxon>
        <taxon>Mycenaceae</taxon>
        <taxon>Mycena</taxon>
    </lineage>
</organism>
<feature type="transmembrane region" description="Helical" evidence="1">
    <location>
        <begin position="76"/>
        <end position="94"/>
    </location>
</feature>
<comment type="caution">
    <text evidence="2">The sequence shown here is derived from an EMBL/GenBank/DDBJ whole genome shotgun (WGS) entry which is preliminary data.</text>
</comment>
<dbReference type="EMBL" id="JACAZI010000027">
    <property type="protein sequence ID" value="KAF7334070.1"/>
    <property type="molecule type" value="Genomic_DNA"/>
</dbReference>
<feature type="transmembrane region" description="Helical" evidence="1">
    <location>
        <begin position="45"/>
        <end position="69"/>
    </location>
</feature>
<accession>A0A8H6X4N6</accession>
<feature type="transmembrane region" description="Helical" evidence="1">
    <location>
        <begin position="459"/>
        <end position="480"/>
    </location>
</feature>
<keyword evidence="3" id="KW-1185">Reference proteome</keyword>
<feature type="transmembrane region" description="Helical" evidence="1">
    <location>
        <begin position="114"/>
        <end position="137"/>
    </location>
</feature>
<evidence type="ECO:0000313" key="3">
    <source>
        <dbReference type="Proteomes" id="UP000620124"/>
    </source>
</evidence>
<dbReference type="AlphaFoldDB" id="A0A8H6X4N6"/>
<protein>
    <submittedName>
        <fullName evidence="2">Short-chain dehydrogenase/reductase family protein</fullName>
    </submittedName>
</protein>